<keyword evidence="1" id="KW-0812">Transmembrane</keyword>
<reference evidence="2 3" key="1">
    <citation type="submission" date="2021-02" db="EMBL/GenBank/DDBJ databases">
        <title>Niveibacterium changnyeongensis HC41.</title>
        <authorList>
            <person name="Kang M."/>
        </authorList>
    </citation>
    <scope>NUCLEOTIDE SEQUENCE [LARGE SCALE GENOMIC DNA]</scope>
    <source>
        <strain evidence="2 3">HC41</strain>
    </source>
</reference>
<evidence type="ECO:0000313" key="3">
    <source>
        <dbReference type="Proteomes" id="UP000663570"/>
    </source>
</evidence>
<name>A0ABX7M731_9RHOO</name>
<gene>
    <name evidence="2" type="ORF">JY500_02620</name>
</gene>
<evidence type="ECO:0000256" key="1">
    <source>
        <dbReference type="SAM" id="Phobius"/>
    </source>
</evidence>
<sequence length="457" mass="49617">MTAIQLMKSPMRPLAQRRWRCWLSVLCAASLLGGCASWYGRDAQQEALKRAESQLQQRVMRYADGYMDSVSLAVRQVEDQVNDPHSRRLLNDFQVKQSTAAVQIGSGPSAKINALDMLILATLTRNVVEQRLPPVLGKSAAPVINTFGKLETGAWALVDFLTPAQRDDLRSKLEAWKQTSTSLDSVAFNRLADFARATGLLKPGDAPDDGVFGLIGLDPFAGLSPAVKEIEQSRLLAERAIYYAQRSPMLLDLQTRSLSSALADMPESRAMLATSTRVGDAAAKMAETAALMPGTLSSEREAAIRQMFAALQQQQGTMTAMLLELRQSLEAGRAASDSVHGVIESTDALLTRLKVGEPPPPNAPPPGRPFNITEYTAAAAALGDSAQQIQSLVMLLEKDTPAAMKLAEAARAQGEVLIDHLFKRLTQAFGVLFLGVLVIVVASRWITGHFQRKALQR</sequence>
<dbReference type="Proteomes" id="UP000663570">
    <property type="component" value="Chromosome"/>
</dbReference>
<organism evidence="2 3">
    <name type="scientific">Niveibacterium microcysteis</name>
    <dbReference type="NCBI Taxonomy" id="2811415"/>
    <lineage>
        <taxon>Bacteria</taxon>
        <taxon>Pseudomonadati</taxon>
        <taxon>Pseudomonadota</taxon>
        <taxon>Betaproteobacteria</taxon>
        <taxon>Rhodocyclales</taxon>
        <taxon>Rhodocyclaceae</taxon>
        <taxon>Niveibacterium</taxon>
    </lineage>
</organism>
<protein>
    <recommendedName>
        <fullName evidence="4">Chemotaxis protein</fullName>
    </recommendedName>
</protein>
<accession>A0ABX7M731</accession>
<proteinExistence type="predicted"/>
<evidence type="ECO:0000313" key="2">
    <source>
        <dbReference type="EMBL" id="QSI77570.1"/>
    </source>
</evidence>
<feature type="transmembrane region" description="Helical" evidence="1">
    <location>
        <begin position="428"/>
        <end position="447"/>
    </location>
</feature>
<dbReference type="RefSeq" id="WP_206254984.1">
    <property type="nucleotide sequence ID" value="NZ_CP071060.1"/>
</dbReference>
<keyword evidence="3" id="KW-1185">Reference proteome</keyword>
<evidence type="ECO:0008006" key="4">
    <source>
        <dbReference type="Google" id="ProtNLM"/>
    </source>
</evidence>
<keyword evidence="1" id="KW-0472">Membrane</keyword>
<keyword evidence="1" id="KW-1133">Transmembrane helix</keyword>
<dbReference type="EMBL" id="CP071060">
    <property type="protein sequence ID" value="QSI77570.1"/>
    <property type="molecule type" value="Genomic_DNA"/>
</dbReference>